<feature type="region of interest" description="Disordered" evidence="1">
    <location>
        <begin position="1"/>
        <end position="81"/>
    </location>
</feature>
<evidence type="ECO:0000256" key="1">
    <source>
        <dbReference type="SAM" id="MobiDB-lite"/>
    </source>
</evidence>
<organism evidence="2 3">
    <name type="scientific">Pleurodeles waltl</name>
    <name type="common">Iberian ribbed newt</name>
    <dbReference type="NCBI Taxonomy" id="8319"/>
    <lineage>
        <taxon>Eukaryota</taxon>
        <taxon>Metazoa</taxon>
        <taxon>Chordata</taxon>
        <taxon>Craniata</taxon>
        <taxon>Vertebrata</taxon>
        <taxon>Euteleostomi</taxon>
        <taxon>Amphibia</taxon>
        <taxon>Batrachia</taxon>
        <taxon>Caudata</taxon>
        <taxon>Salamandroidea</taxon>
        <taxon>Salamandridae</taxon>
        <taxon>Pleurodelinae</taxon>
        <taxon>Pleurodeles</taxon>
    </lineage>
</organism>
<evidence type="ECO:0000313" key="2">
    <source>
        <dbReference type="EMBL" id="KAJ1202928.1"/>
    </source>
</evidence>
<dbReference type="EMBL" id="JANPWB010000003">
    <property type="protein sequence ID" value="KAJ1202928.1"/>
    <property type="molecule type" value="Genomic_DNA"/>
</dbReference>
<sequence length="158" mass="16316">MVHRTPRGLYALGAPYSQTGSRLDSPGAAITSSETRGEARPHTWHMPPTLRCQDPRLPAAATIHRPVSAPSCGAPQTRGANPESFCAAWEAVAPGRERCGSQALPADSERRLQAAGAGHTPGPPTPAPASSSPRRSPDSRGAGRDPGTSWGGRALQGG</sequence>
<name>A0AAV7VRH4_PLEWA</name>
<evidence type="ECO:0000313" key="3">
    <source>
        <dbReference type="Proteomes" id="UP001066276"/>
    </source>
</evidence>
<dbReference type="AlphaFoldDB" id="A0AAV7VRH4"/>
<reference evidence="2" key="1">
    <citation type="journal article" date="2022" name="bioRxiv">
        <title>Sequencing and chromosome-scale assembly of the giantPleurodeles waltlgenome.</title>
        <authorList>
            <person name="Brown T."/>
            <person name="Elewa A."/>
            <person name="Iarovenko S."/>
            <person name="Subramanian E."/>
            <person name="Araus A.J."/>
            <person name="Petzold A."/>
            <person name="Susuki M."/>
            <person name="Suzuki K.-i.T."/>
            <person name="Hayashi T."/>
            <person name="Toyoda A."/>
            <person name="Oliveira C."/>
            <person name="Osipova E."/>
            <person name="Leigh N.D."/>
            <person name="Simon A."/>
            <person name="Yun M.H."/>
        </authorList>
    </citation>
    <scope>NUCLEOTIDE SEQUENCE</scope>
    <source>
        <strain evidence="2">20211129_DDA</strain>
        <tissue evidence="2">Liver</tissue>
    </source>
</reference>
<comment type="caution">
    <text evidence="2">The sequence shown here is derived from an EMBL/GenBank/DDBJ whole genome shotgun (WGS) entry which is preliminary data.</text>
</comment>
<proteinExistence type="predicted"/>
<keyword evidence="3" id="KW-1185">Reference proteome</keyword>
<accession>A0AAV7VRH4</accession>
<gene>
    <name evidence="2" type="ORF">NDU88_006723</name>
</gene>
<protein>
    <submittedName>
        <fullName evidence="2">Uncharacterized protein</fullName>
    </submittedName>
</protein>
<dbReference type="Proteomes" id="UP001066276">
    <property type="component" value="Chromosome 2_1"/>
</dbReference>
<feature type="region of interest" description="Disordered" evidence="1">
    <location>
        <begin position="100"/>
        <end position="158"/>
    </location>
</feature>